<reference evidence="2" key="1">
    <citation type="journal article" date="2019" name="Int. J. Syst. Evol. Microbiol.">
        <title>The Global Catalogue of Microorganisms (GCM) 10K type strain sequencing project: providing services to taxonomists for standard genome sequencing and annotation.</title>
        <authorList>
            <consortium name="The Broad Institute Genomics Platform"/>
            <consortium name="The Broad Institute Genome Sequencing Center for Infectious Disease"/>
            <person name="Wu L."/>
            <person name="Ma J."/>
        </authorList>
    </citation>
    <scope>NUCLEOTIDE SEQUENCE [LARGE SCALE GENOMIC DNA]</scope>
    <source>
        <strain evidence="2">CCUG 73951</strain>
    </source>
</reference>
<evidence type="ECO:0000313" key="2">
    <source>
        <dbReference type="Proteomes" id="UP001596494"/>
    </source>
</evidence>
<evidence type="ECO:0000313" key="1">
    <source>
        <dbReference type="EMBL" id="MFC7321303.1"/>
    </source>
</evidence>
<name>A0ABW2K5E2_9BACI</name>
<sequence length="374" mass="44277">MFKSAKKQLNMLARQLKLSIPHNNESPITDQDKETLSVIRAETEKLNQNNVTRTQAYFDFFQKHNEIHWALLAHLVSRNAGWNMTDLKGEYLPMLLNQTEQNNFFCFLERGNWLIFQDAYPQLLLYEKSKETSQPLFYLLSELKVSSFMRPFWENFWLHRNSLELTFALIINEQQYIEKRVIQNKLYKETVLDTILFKLQDLFDFNLILFPYTTPLQKKTKVVGGTVHHFSSLEDRINLGKGLYNLLFSVKTRLAQTIDWADMNPHTGSRKDFWPHLFNDVKETAPGSMHEIHNSPCSLQVKSLRIYSPSLTLVWKDWVHEKAEAGDWYKNKKAHNWIKKHDKELNGDIQETYCHMIEQLEMAAYTKHLLFNKN</sequence>
<dbReference type="Proteomes" id="UP001596494">
    <property type="component" value="Unassembled WGS sequence"/>
</dbReference>
<dbReference type="Pfam" id="PF10720">
    <property type="entry name" value="DUF2515"/>
    <property type="match status" value="1"/>
</dbReference>
<dbReference type="InterPro" id="IPR019658">
    <property type="entry name" value="DUF2515"/>
</dbReference>
<proteinExistence type="predicted"/>
<gene>
    <name evidence="1" type="ORF">ACFQMN_10455</name>
</gene>
<accession>A0ABW2K5E2</accession>
<comment type="caution">
    <text evidence="1">The sequence shown here is derived from an EMBL/GenBank/DDBJ whole genome shotgun (WGS) entry which is preliminary data.</text>
</comment>
<dbReference type="EMBL" id="JBHTBY010000008">
    <property type="protein sequence ID" value="MFC7321303.1"/>
    <property type="molecule type" value="Genomic_DNA"/>
</dbReference>
<keyword evidence="2" id="KW-1185">Reference proteome</keyword>
<dbReference type="RefSeq" id="WP_289216409.1">
    <property type="nucleotide sequence ID" value="NZ_JAPVRC010000006.1"/>
</dbReference>
<organism evidence="1 2">
    <name type="scientific">Halobacillus campisalis</name>
    <dbReference type="NCBI Taxonomy" id="435909"/>
    <lineage>
        <taxon>Bacteria</taxon>
        <taxon>Bacillati</taxon>
        <taxon>Bacillota</taxon>
        <taxon>Bacilli</taxon>
        <taxon>Bacillales</taxon>
        <taxon>Bacillaceae</taxon>
        <taxon>Halobacillus</taxon>
    </lineage>
</organism>
<protein>
    <submittedName>
        <fullName evidence="1">DUF2515 domain-containing protein</fullName>
    </submittedName>
</protein>